<dbReference type="Proteomes" id="UP000308600">
    <property type="component" value="Unassembled WGS sequence"/>
</dbReference>
<organism evidence="1 2">
    <name type="scientific">Pluteus cervinus</name>
    <dbReference type="NCBI Taxonomy" id="181527"/>
    <lineage>
        <taxon>Eukaryota</taxon>
        <taxon>Fungi</taxon>
        <taxon>Dikarya</taxon>
        <taxon>Basidiomycota</taxon>
        <taxon>Agaricomycotina</taxon>
        <taxon>Agaricomycetes</taxon>
        <taxon>Agaricomycetidae</taxon>
        <taxon>Agaricales</taxon>
        <taxon>Pluteineae</taxon>
        <taxon>Pluteaceae</taxon>
        <taxon>Pluteus</taxon>
    </lineage>
</organism>
<sequence length="382" mass="41443">MATTTSEFTALHGLYRWPDTLKGVYYGPGCVTTALPNLLETLQGRRALIVTGKSLNEKTDVIRRIEGILKDRQAYGSTFTGIGEHSPIAGIRQGVDAFLEHDCDIIVAVGGGSPIDASKAILYHIQQKRGGPTPKQIAIPTTLSAAEYTSGAGFTNEEGHKTSVASPELTPSGIILDAELTLPTPERLWFCTGIRALDHAVENLYRPGVPEPIKGFSYLALADLFKYLPLSKQNPGDVNVRQKLQIAAWLSLWPVVANRLGGPGLSHFLGHKLGATYKIPHGITSCLTLASVVALKSEIASKEDKEALSEALWYLHIPPTDSLDENVRKLSDEIQKLVSYLALNSTLAEYGVPKEDLPKIAALTVGSDDPQYPKVLEMLQRL</sequence>
<name>A0ACD3BAC2_9AGAR</name>
<evidence type="ECO:0000313" key="2">
    <source>
        <dbReference type="Proteomes" id="UP000308600"/>
    </source>
</evidence>
<keyword evidence="2" id="KW-1185">Reference proteome</keyword>
<dbReference type="EMBL" id="ML208267">
    <property type="protein sequence ID" value="TFK74596.1"/>
    <property type="molecule type" value="Genomic_DNA"/>
</dbReference>
<reference evidence="1 2" key="1">
    <citation type="journal article" date="2019" name="Nat. Ecol. Evol.">
        <title>Megaphylogeny resolves global patterns of mushroom evolution.</title>
        <authorList>
            <person name="Varga T."/>
            <person name="Krizsan K."/>
            <person name="Foldi C."/>
            <person name="Dima B."/>
            <person name="Sanchez-Garcia M."/>
            <person name="Sanchez-Ramirez S."/>
            <person name="Szollosi G.J."/>
            <person name="Szarkandi J.G."/>
            <person name="Papp V."/>
            <person name="Albert L."/>
            <person name="Andreopoulos W."/>
            <person name="Angelini C."/>
            <person name="Antonin V."/>
            <person name="Barry K.W."/>
            <person name="Bougher N.L."/>
            <person name="Buchanan P."/>
            <person name="Buyck B."/>
            <person name="Bense V."/>
            <person name="Catcheside P."/>
            <person name="Chovatia M."/>
            <person name="Cooper J."/>
            <person name="Damon W."/>
            <person name="Desjardin D."/>
            <person name="Finy P."/>
            <person name="Geml J."/>
            <person name="Haridas S."/>
            <person name="Hughes K."/>
            <person name="Justo A."/>
            <person name="Karasinski D."/>
            <person name="Kautmanova I."/>
            <person name="Kiss B."/>
            <person name="Kocsube S."/>
            <person name="Kotiranta H."/>
            <person name="LaButti K.M."/>
            <person name="Lechner B.E."/>
            <person name="Liimatainen K."/>
            <person name="Lipzen A."/>
            <person name="Lukacs Z."/>
            <person name="Mihaltcheva S."/>
            <person name="Morgado L.N."/>
            <person name="Niskanen T."/>
            <person name="Noordeloos M.E."/>
            <person name="Ohm R.A."/>
            <person name="Ortiz-Santana B."/>
            <person name="Ovrebo C."/>
            <person name="Racz N."/>
            <person name="Riley R."/>
            <person name="Savchenko A."/>
            <person name="Shiryaev A."/>
            <person name="Soop K."/>
            <person name="Spirin V."/>
            <person name="Szebenyi C."/>
            <person name="Tomsovsky M."/>
            <person name="Tulloss R.E."/>
            <person name="Uehling J."/>
            <person name="Grigoriev I.V."/>
            <person name="Vagvolgyi C."/>
            <person name="Papp T."/>
            <person name="Martin F.M."/>
            <person name="Miettinen O."/>
            <person name="Hibbett D.S."/>
            <person name="Nagy L.G."/>
        </authorList>
    </citation>
    <scope>NUCLEOTIDE SEQUENCE [LARGE SCALE GENOMIC DNA]</scope>
    <source>
        <strain evidence="1 2">NL-1719</strain>
    </source>
</reference>
<protein>
    <submittedName>
        <fullName evidence="1">Dehydroquinate synthase-like protein</fullName>
    </submittedName>
</protein>
<evidence type="ECO:0000313" key="1">
    <source>
        <dbReference type="EMBL" id="TFK74596.1"/>
    </source>
</evidence>
<gene>
    <name evidence="1" type="ORF">BDN72DRAFT_892947</name>
</gene>
<accession>A0ACD3BAC2</accession>
<proteinExistence type="predicted"/>